<gene>
    <name evidence="2" type="ORF">A2U01_0041172</name>
</gene>
<protein>
    <submittedName>
        <fullName evidence="2">Uncharacterized protein</fullName>
    </submittedName>
</protein>
<proteinExistence type="predicted"/>
<evidence type="ECO:0000313" key="2">
    <source>
        <dbReference type="EMBL" id="MCI20012.1"/>
    </source>
</evidence>
<evidence type="ECO:0000256" key="1">
    <source>
        <dbReference type="SAM" id="MobiDB-lite"/>
    </source>
</evidence>
<keyword evidence="3" id="KW-1185">Reference proteome</keyword>
<sequence>MIPRLPPRDPTVVLKLMVRKRVRPTPCIESLPDKGGQTVGPVEHSNSEPMVRLRVRPAPCIESLPDKGGQMAGPVEHNNG</sequence>
<accession>A0A392Q7Z2</accession>
<evidence type="ECO:0000313" key="3">
    <source>
        <dbReference type="Proteomes" id="UP000265520"/>
    </source>
</evidence>
<dbReference type="EMBL" id="LXQA010117712">
    <property type="protein sequence ID" value="MCI20012.1"/>
    <property type="molecule type" value="Genomic_DNA"/>
</dbReference>
<reference evidence="2 3" key="1">
    <citation type="journal article" date="2018" name="Front. Plant Sci.">
        <title>Red Clover (Trifolium pratense) and Zigzag Clover (T. medium) - A Picture of Genomic Similarities and Differences.</title>
        <authorList>
            <person name="Dluhosova J."/>
            <person name="Istvanek J."/>
            <person name="Nedelnik J."/>
            <person name="Repkova J."/>
        </authorList>
    </citation>
    <scope>NUCLEOTIDE SEQUENCE [LARGE SCALE GENOMIC DNA]</scope>
    <source>
        <strain evidence="3">cv. 10/8</strain>
        <tissue evidence="2">Leaf</tissue>
    </source>
</reference>
<feature type="region of interest" description="Disordered" evidence="1">
    <location>
        <begin position="26"/>
        <end position="49"/>
    </location>
</feature>
<feature type="non-terminal residue" evidence="2">
    <location>
        <position position="80"/>
    </location>
</feature>
<dbReference type="AlphaFoldDB" id="A0A392Q7Z2"/>
<organism evidence="2 3">
    <name type="scientific">Trifolium medium</name>
    <dbReference type="NCBI Taxonomy" id="97028"/>
    <lineage>
        <taxon>Eukaryota</taxon>
        <taxon>Viridiplantae</taxon>
        <taxon>Streptophyta</taxon>
        <taxon>Embryophyta</taxon>
        <taxon>Tracheophyta</taxon>
        <taxon>Spermatophyta</taxon>
        <taxon>Magnoliopsida</taxon>
        <taxon>eudicotyledons</taxon>
        <taxon>Gunneridae</taxon>
        <taxon>Pentapetalae</taxon>
        <taxon>rosids</taxon>
        <taxon>fabids</taxon>
        <taxon>Fabales</taxon>
        <taxon>Fabaceae</taxon>
        <taxon>Papilionoideae</taxon>
        <taxon>50 kb inversion clade</taxon>
        <taxon>NPAAA clade</taxon>
        <taxon>Hologalegina</taxon>
        <taxon>IRL clade</taxon>
        <taxon>Trifolieae</taxon>
        <taxon>Trifolium</taxon>
    </lineage>
</organism>
<dbReference type="Proteomes" id="UP000265520">
    <property type="component" value="Unassembled WGS sequence"/>
</dbReference>
<name>A0A392Q7Z2_9FABA</name>
<comment type="caution">
    <text evidence="2">The sequence shown here is derived from an EMBL/GenBank/DDBJ whole genome shotgun (WGS) entry which is preliminary data.</text>
</comment>